<accession>A0AAU7JV89</accession>
<proteinExistence type="predicted"/>
<evidence type="ECO:0000256" key="1">
    <source>
        <dbReference type="SAM" id="MobiDB-lite"/>
    </source>
</evidence>
<evidence type="ECO:0000313" key="2">
    <source>
        <dbReference type="EMBL" id="XBO43979.1"/>
    </source>
</evidence>
<dbReference type="EMBL" id="CP157483">
    <property type="protein sequence ID" value="XBO43979.1"/>
    <property type="molecule type" value="Genomic_DNA"/>
</dbReference>
<organism evidence="2">
    <name type="scientific">Pedococcus sp. KACC 23699</name>
    <dbReference type="NCBI Taxonomy" id="3149228"/>
    <lineage>
        <taxon>Bacteria</taxon>
        <taxon>Bacillati</taxon>
        <taxon>Actinomycetota</taxon>
        <taxon>Actinomycetes</taxon>
        <taxon>Micrococcales</taxon>
        <taxon>Intrasporangiaceae</taxon>
        <taxon>Pedococcus</taxon>
    </lineage>
</organism>
<feature type="region of interest" description="Disordered" evidence="1">
    <location>
        <begin position="109"/>
        <end position="140"/>
    </location>
</feature>
<protein>
    <recommendedName>
        <fullName evidence="3">WXG100 family type VII secretion target</fullName>
    </recommendedName>
</protein>
<gene>
    <name evidence="2" type="ORF">ABEG17_01220</name>
</gene>
<name>A0AAU7JV89_9MICO</name>
<dbReference type="AlphaFoldDB" id="A0AAU7JV89"/>
<feature type="region of interest" description="Disordered" evidence="1">
    <location>
        <begin position="237"/>
        <end position="264"/>
    </location>
</feature>
<reference evidence="2" key="1">
    <citation type="submission" date="2024-05" db="EMBL/GenBank/DDBJ databases">
        <authorList>
            <person name="Kim S."/>
            <person name="Heo J."/>
            <person name="Choi H."/>
            <person name="Choi Y."/>
            <person name="Kwon S.-W."/>
            <person name="Kim Y."/>
        </authorList>
    </citation>
    <scope>NUCLEOTIDE SEQUENCE</scope>
    <source>
        <strain evidence="2">KACC 23699</strain>
    </source>
</reference>
<feature type="compositionally biased region" description="Basic and acidic residues" evidence="1">
    <location>
        <begin position="316"/>
        <end position="326"/>
    </location>
</feature>
<dbReference type="RefSeq" id="WP_406831432.1">
    <property type="nucleotide sequence ID" value="NZ_CP157483.1"/>
</dbReference>
<evidence type="ECO:0008006" key="3">
    <source>
        <dbReference type="Google" id="ProtNLM"/>
    </source>
</evidence>
<feature type="region of interest" description="Disordered" evidence="1">
    <location>
        <begin position="302"/>
        <end position="326"/>
    </location>
</feature>
<sequence length="326" mass="34684">MGDGGFDVEIGQMDRAKQLFDRQQGHMAAINSYIGRTCTAPGAFRGLMGLLQGHYSDTLASAQTGMTSGAGIAEHCSTKISQTQSTYLDKDRQAYDRFAAKEKAAGRTVAPYKPPAGGGPLGPAQQTFPGPKAGEAGSGGSAVTYLTGTAKEIGKAGLQEALDRNDPENRRANPNRLDQWRAGLYNRCLYGSGEGLDPAGGYRTGDDYSHNTRMQSGFDQGYHRGSRYAADHVPDGTAYTGAADQDGNITQNRRPGSAWASDEATAPVRAVTAGQELYNETTDTIQAGTDLYDAYQTNQDVHHLADGPSNTGSRDWSTHDTKGGTW</sequence>